<organism evidence="1 2">
    <name type="scientific">Orbilia oligospora</name>
    <name type="common">Nematode-trapping fungus</name>
    <name type="synonym">Arthrobotrys oligospora</name>
    <dbReference type="NCBI Taxonomy" id="2813651"/>
    <lineage>
        <taxon>Eukaryota</taxon>
        <taxon>Fungi</taxon>
        <taxon>Dikarya</taxon>
        <taxon>Ascomycota</taxon>
        <taxon>Pezizomycotina</taxon>
        <taxon>Orbiliomycetes</taxon>
        <taxon>Orbiliales</taxon>
        <taxon>Orbiliaceae</taxon>
        <taxon>Orbilia</taxon>
    </lineage>
</organism>
<name>A0A6G1MHW8_ORBOL</name>
<proteinExistence type="predicted"/>
<accession>A0A6G1MHW8</accession>
<evidence type="ECO:0000313" key="1">
    <source>
        <dbReference type="EMBL" id="KAF3216291.1"/>
    </source>
</evidence>
<gene>
    <name evidence="1" type="ORF">TWF106_008467</name>
</gene>
<dbReference type="AlphaFoldDB" id="A0A6G1MHW8"/>
<sequence length="109" mass="12169">MNISPEPSQLSADLDYVLSTKESFLTCFISVGDFLGDAGDLSHCCIVVKSRMDFAGPAKRSVLYCYTGTRQQFIFAQLRPNSNWAFSSSHIIKAQGRGKRPLDVDYHIM</sequence>
<comment type="caution">
    <text evidence="1">The sequence shown here is derived from an EMBL/GenBank/DDBJ whole genome shotgun (WGS) entry which is preliminary data.</text>
</comment>
<reference evidence="1 2" key="1">
    <citation type="submission" date="2019-06" db="EMBL/GenBank/DDBJ databases">
        <authorList>
            <person name="Palmer J.M."/>
        </authorList>
    </citation>
    <scope>NUCLEOTIDE SEQUENCE [LARGE SCALE GENOMIC DNA]</scope>
    <source>
        <strain evidence="1 2">TWF106</strain>
    </source>
</reference>
<protein>
    <submittedName>
        <fullName evidence="1">Uncharacterized protein</fullName>
    </submittedName>
</protein>
<evidence type="ECO:0000313" key="2">
    <source>
        <dbReference type="Proteomes" id="UP000472727"/>
    </source>
</evidence>
<dbReference type="EMBL" id="WIWS01000050">
    <property type="protein sequence ID" value="KAF3216291.1"/>
    <property type="molecule type" value="Genomic_DNA"/>
</dbReference>
<dbReference type="Proteomes" id="UP000472727">
    <property type="component" value="Unassembled WGS sequence"/>
</dbReference>